<dbReference type="Proteomes" id="UP000002964">
    <property type="component" value="Unassembled WGS sequence"/>
</dbReference>
<dbReference type="InterPro" id="IPR014807">
    <property type="entry name" value="Coa1"/>
</dbReference>
<dbReference type="RefSeq" id="WP_009147091.1">
    <property type="nucleotide sequence ID" value="NZ_CP121471.1"/>
</dbReference>
<reference evidence="2 3" key="2">
    <citation type="submission" date="2011-11" db="EMBL/GenBank/DDBJ databases">
        <authorList>
            <consortium name="US DOE Joint Genome Institute"/>
            <person name="Lucas S."/>
            <person name="Han J."/>
            <person name="Lapidus A."/>
            <person name="Cheng J.-F."/>
            <person name="Goodwin L."/>
            <person name="Pitluck S."/>
            <person name="Peters L."/>
            <person name="Ovchinnikova G."/>
            <person name="Zhang X."/>
            <person name="Detter J.C."/>
            <person name="Han C."/>
            <person name="Tapia R."/>
            <person name="Land M."/>
            <person name="Hauser L."/>
            <person name="Kyrpides N."/>
            <person name="Ivanova N."/>
            <person name="Pagani I."/>
            <person name="Vogl K."/>
            <person name="Liu Z."/>
            <person name="Overmann J."/>
            <person name="Frigaard N.-U."/>
            <person name="Bryant D."/>
            <person name="Woyke T."/>
        </authorList>
    </citation>
    <scope>NUCLEOTIDE SEQUENCE [LARGE SCALE GENOMIC DNA]</scope>
    <source>
        <strain evidence="2 3">970</strain>
    </source>
</reference>
<dbReference type="eggNOG" id="COG2373">
    <property type="taxonomic scope" value="Bacteria"/>
</dbReference>
<evidence type="ECO:0008006" key="4">
    <source>
        <dbReference type="Google" id="ProtNLM"/>
    </source>
</evidence>
<sequence>MTDLQQKDWWGRNWKWVVPSGCAGCLVVFIAFFLIVFGAVITLLKESPVSQEALGQLQASPVVTAALGAPIEIGGGIPSGNVSTSGGSGEADLAIPVQGPNAKGTLYLKATKNAGRWSFSLLELAIEETGERINLLSP</sequence>
<accession>H8YX30</accession>
<keyword evidence="1" id="KW-0472">Membrane</keyword>
<evidence type="ECO:0000313" key="2">
    <source>
        <dbReference type="EMBL" id="EIC23006.1"/>
    </source>
</evidence>
<dbReference type="Pfam" id="PF08695">
    <property type="entry name" value="Coa1"/>
    <property type="match status" value="1"/>
</dbReference>
<dbReference type="STRING" id="631362.Thi970DRAFT_00655"/>
<dbReference type="AlphaFoldDB" id="H8YX30"/>
<name>H8YX30_9GAMM</name>
<reference evidence="3" key="1">
    <citation type="submission" date="2011-06" db="EMBL/GenBank/DDBJ databases">
        <authorList>
            <consortium name="US DOE Joint Genome Institute (JGI-PGF)"/>
            <person name="Lucas S."/>
            <person name="Han J."/>
            <person name="Lapidus A."/>
            <person name="Cheng J.-F."/>
            <person name="Goodwin L."/>
            <person name="Pitluck S."/>
            <person name="Peters L."/>
            <person name="Land M.L."/>
            <person name="Hauser L."/>
            <person name="Vogl K."/>
            <person name="Liu Z."/>
            <person name="Overmann J."/>
            <person name="Frigaard N.-U."/>
            <person name="Bryant D.A."/>
            <person name="Woyke T.J."/>
        </authorList>
    </citation>
    <scope>NUCLEOTIDE SEQUENCE [LARGE SCALE GENOMIC DNA]</scope>
    <source>
        <strain evidence="3">970</strain>
    </source>
</reference>
<keyword evidence="1" id="KW-1133">Transmembrane helix</keyword>
<proteinExistence type="predicted"/>
<dbReference type="OrthoDB" id="6050292at2"/>
<evidence type="ECO:0000313" key="3">
    <source>
        <dbReference type="Proteomes" id="UP000002964"/>
    </source>
</evidence>
<keyword evidence="3" id="KW-1185">Reference proteome</keyword>
<protein>
    <recommendedName>
        <fullName evidence="4">Cytochrome oxidase complex assembly protein 1</fullName>
    </recommendedName>
</protein>
<evidence type="ECO:0000256" key="1">
    <source>
        <dbReference type="SAM" id="Phobius"/>
    </source>
</evidence>
<keyword evidence="1" id="KW-0812">Transmembrane</keyword>
<gene>
    <name evidence="2" type="ORF">Thi970DRAFT_00655</name>
</gene>
<dbReference type="HOGENOM" id="CLU_127630_0_0_6"/>
<dbReference type="EMBL" id="JH603168">
    <property type="protein sequence ID" value="EIC23006.1"/>
    <property type="molecule type" value="Genomic_DNA"/>
</dbReference>
<organism evidence="2 3">
    <name type="scientific">Thiorhodovibrio frisius</name>
    <dbReference type="NCBI Taxonomy" id="631362"/>
    <lineage>
        <taxon>Bacteria</taxon>
        <taxon>Pseudomonadati</taxon>
        <taxon>Pseudomonadota</taxon>
        <taxon>Gammaproteobacteria</taxon>
        <taxon>Chromatiales</taxon>
        <taxon>Chromatiaceae</taxon>
        <taxon>Thiorhodovibrio</taxon>
    </lineage>
</organism>
<feature type="transmembrane region" description="Helical" evidence="1">
    <location>
        <begin position="16"/>
        <end position="44"/>
    </location>
</feature>